<dbReference type="PANTHER" id="PTHR35020:SF2">
    <property type="entry name" value="N-ACETYLGLUCOSAMINE-INDUCED PROTEIN 1"/>
    <property type="match status" value="1"/>
</dbReference>
<gene>
    <name evidence="2" type="ORF">A1Q1_02328</name>
</gene>
<organism evidence="2 3">
    <name type="scientific">Trichosporon asahii var. asahii (strain ATCC 90039 / CBS 2479 / JCM 2466 / KCTC 7840 / NBRC 103889/ NCYC 2677 / UAMH 7654)</name>
    <name type="common">Yeast</name>
    <dbReference type="NCBI Taxonomy" id="1186058"/>
    <lineage>
        <taxon>Eukaryota</taxon>
        <taxon>Fungi</taxon>
        <taxon>Dikarya</taxon>
        <taxon>Basidiomycota</taxon>
        <taxon>Agaricomycotina</taxon>
        <taxon>Tremellomycetes</taxon>
        <taxon>Trichosporonales</taxon>
        <taxon>Trichosporonaceae</taxon>
        <taxon>Trichosporon</taxon>
    </lineage>
</organism>
<dbReference type="PANTHER" id="PTHR35020">
    <property type="entry name" value="N-ACETYLGLUCOSAMINE-INDUCED PROTEIN 1"/>
    <property type="match status" value="1"/>
</dbReference>
<evidence type="ECO:0000313" key="2">
    <source>
        <dbReference type="EMBL" id="EJT48601.1"/>
    </source>
</evidence>
<dbReference type="Pfam" id="PF12239">
    <property type="entry name" value="DUF3605"/>
    <property type="match status" value="2"/>
</dbReference>
<reference evidence="2 3" key="1">
    <citation type="journal article" date="2012" name="Eukaryot. Cell">
        <title>Draft genome sequence of CBS 2479, the standard type strain of Trichosporon asahii.</title>
        <authorList>
            <person name="Yang R.Y."/>
            <person name="Li H.T."/>
            <person name="Zhu H."/>
            <person name="Zhou G.P."/>
            <person name="Wang M."/>
            <person name="Wang L."/>
        </authorList>
    </citation>
    <scope>NUCLEOTIDE SEQUENCE [LARGE SCALE GENOMIC DNA]</scope>
    <source>
        <strain evidence="3">ATCC 90039 / CBS 2479 / JCM 2466 / KCTC 7840 / NCYC 2677 / UAMH 7654</strain>
    </source>
</reference>
<dbReference type="KEGG" id="tasa:A1Q1_02328"/>
<dbReference type="OrthoDB" id="498286at2759"/>
<accession>J5T146</accession>
<feature type="region of interest" description="Disordered" evidence="1">
    <location>
        <begin position="109"/>
        <end position="221"/>
    </location>
</feature>
<proteinExistence type="predicted"/>
<feature type="region of interest" description="Disordered" evidence="1">
    <location>
        <begin position="238"/>
        <end position="316"/>
    </location>
</feature>
<dbReference type="EMBL" id="ALBS01000196">
    <property type="protein sequence ID" value="EJT48601.1"/>
    <property type="molecule type" value="Genomic_DNA"/>
</dbReference>
<protein>
    <submittedName>
        <fullName evidence="2">Cytoplasm protein</fullName>
    </submittedName>
</protein>
<dbReference type="GeneID" id="25985842"/>
<dbReference type="Proteomes" id="UP000002748">
    <property type="component" value="Unassembled WGS sequence"/>
</dbReference>
<dbReference type="AlphaFoldDB" id="J5T146"/>
<sequence length="561" mass="60972">MPARFTRENEVVYCGDTRYPGPAYYPAPPEITGTPSQAELDAHPRLFTWGELKEIIPDTSTLGRLSRNKELQARYESWMRGQKERWGGTEKYLMHARLPWADEFKAASASEAGGDDKATPSASGLITPASEPTYDQHTALSHPEIDLTPSTNPDSKPQPSSKPKPSRLSLGRSGAAVAAQHALSPKHARFPSGSGGTPGYSHQATASETATPGSGASTPSSVAYVPIDEALERVSRRLRRKAGSKAGSVRSYASDDESARTSPMHSTRVSAELTRPSVSPPRQAGHSPERTDGADGVDGVREEDAGPDGNYGLKDDELEHDVYLTYDPRRGLDHSKYAVLPNDWPYCVPYGVRHFCVWSRVPIAHPELVGYDRAAWQHIETEGLAGFTGVIPSFTDRSDGAPPGTPTNDGPGRSGPADPHSEGGWYAVDLAYGGREMKRWAGVQFETPGGQKVGEMVRGLWDERGWETIWFVNPARLQSVPGLAHFHVFARRKTPEEIEVSERVFAGPGEITRDMVNLTVDGQDVNGDEKAENRRMRSFAEPAPSPALDDTEAAKPLTVTA</sequence>
<feature type="region of interest" description="Disordered" evidence="1">
    <location>
        <begin position="392"/>
        <end position="422"/>
    </location>
</feature>
<feature type="compositionally biased region" description="Polar residues" evidence="1">
    <location>
        <begin position="200"/>
        <end position="221"/>
    </location>
</feature>
<name>J5T146_TRIAS</name>
<evidence type="ECO:0000313" key="3">
    <source>
        <dbReference type="Proteomes" id="UP000002748"/>
    </source>
</evidence>
<feature type="compositionally biased region" description="Polar residues" evidence="1">
    <location>
        <begin position="260"/>
        <end position="269"/>
    </location>
</feature>
<feature type="compositionally biased region" description="Basic and acidic residues" evidence="1">
    <location>
        <begin position="287"/>
        <end position="304"/>
    </location>
</feature>
<dbReference type="HOGENOM" id="CLU_485875_0_0_1"/>
<dbReference type="GO" id="GO:0006044">
    <property type="term" value="P:N-acetylglucosamine metabolic process"/>
    <property type="evidence" value="ECO:0007669"/>
    <property type="project" value="TreeGrafter"/>
</dbReference>
<evidence type="ECO:0000256" key="1">
    <source>
        <dbReference type="SAM" id="MobiDB-lite"/>
    </source>
</evidence>
<comment type="caution">
    <text evidence="2">The sequence shown here is derived from an EMBL/GenBank/DDBJ whole genome shotgun (WGS) entry which is preliminary data.</text>
</comment>
<feature type="region of interest" description="Disordered" evidence="1">
    <location>
        <begin position="523"/>
        <end position="561"/>
    </location>
</feature>
<dbReference type="VEuPathDB" id="FungiDB:A1Q1_02328"/>
<dbReference type="RefSeq" id="XP_014180748.1">
    <property type="nucleotide sequence ID" value="XM_014325273.1"/>
</dbReference>
<dbReference type="InterPro" id="IPR022036">
    <property type="entry name" value="DUF3605"/>
</dbReference>
<dbReference type="GO" id="GO:0005737">
    <property type="term" value="C:cytoplasm"/>
    <property type="evidence" value="ECO:0007669"/>
    <property type="project" value="TreeGrafter"/>
</dbReference>